<keyword evidence="1" id="KW-0732">Signal</keyword>
<accession>A0A3M0G3G0</accession>
<evidence type="ECO:0000313" key="2">
    <source>
        <dbReference type="EMBL" id="RMB56453.1"/>
    </source>
</evidence>
<organism evidence="2 3">
    <name type="scientific">Dokdonia sinensis</name>
    <dbReference type="NCBI Taxonomy" id="2479847"/>
    <lineage>
        <taxon>Bacteria</taxon>
        <taxon>Pseudomonadati</taxon>
        <taxon>Bacteroidota</taxon>
        <taxon>Flavobacteriia</taxon>
        <taxon>Flavobacteriales</taxon>
        <taxon>Flavobacteriaceae</taxon>
        <taxon>Dokdonia</taxon>
    </lineage>
</organism>
<proteinExistence type="predicted"/>
<evidence type="ECO:0000313" key="3">
    <source>
        <dbReference type="Proteomes" id="UP000281985"/>
    </source>
</evidence>
<name>A0A3M0G3G0_9FLAO</name>
<sequence>MKVIYTLAFILCFSAFAKAQQTPQKIEKVIPPTIAVKVMYGDAVNIDGVVITFLEVLEDSRCPKGTTCIWAGQAKVKVLVKEKGQKAYTRIVTKSPGAQGPISICERAGYTISIASVLPVPEGPKGAPDKESYYLNLVKQLKEEVKDAVKERGSY</sequence>
<dbReference type="Proteomes" id="UP000281985">
    <property type="component" value="Unassembled WGS sequence"/>
</dbReference>
<dbReference type="AlphaFoldDB" id="A0A3M0G3G0"/>
<protein>
    <submittedName>
        <fullName evidence="2">Uncharacterized protein</fullName>
    </submittedName>
</protein>
<evidence type="ECO:0000256" key="1">
    <source>
        <dbReference type="SAM" id="SignalP"/>
    </source>
</evidence>
<feature type="chain" id="PRO_5018208016" evidence="1">
    <location>
        <begin position="20"/>
        <end position="155"/>
    </location>
</feature>
<dbReference type="RefSeq" id="WP_121918441.1">
    <property type="nucleotide sequence ID" value="NZ_REFV01000017.1"/>
</dbReference>
<gene>
    <name evidence="2" type="ORF">EAX61_14555</name>
</gene>
<comment type="caution">
    <text evidence="2">The sequence shown here is derived from an EMBL/GenBank/DDBJ whole genome shotgun (WGS) entry which is preliminary data.</text>
</comment>
<reference evidence="2 3" key="1">
    <citation type="submission" date="2018-10" db="EMBL/GenBank/DDBJ databases">
        <title>Dokdonia luteus sp. nov., isolated from sea water.</title>
        <authorList>
            <person name="Zhou L.Y."/>
            <person name="Du Z.J."/>
        </authorList>
    </citation>
    <scope>NUCLEOTIDE SEQUENCE [LARGE SCALE GENOMIC DNA]</scope>
    <source>
        <strain evidence="2 3">SH27</strain>
    </source>
</reference>
<dbReference type="EMBL" id="REFV01000017">
    <property type="protein sequence ID" value="RMB56453.1"/>
    <property type="molecule type" value="Genomic_DNA"/>
</dbReference>
<keyword evidence="3" id="KW-1185">Reference proteome</keyword>
<dbReference type="OrthoDB" id="163809at2"/>
<feature type="signal peptide" evidence="1">
    <location>
        <begin position="1"/>
        <end position="19"/>
    </location>
</feature>